<dbReference type="Gene3D" id="3.20.20.140">
    <property type="entry name" value="Metal-dependent hydrolases"/>
    <property type="match status" value="1"/>
</dbReference>
<dbReference type="InterPro" id="IPR032466">
    <property type="entry name" value="Metal_Hydrolase"/>
</dbReference>
<evidence type="ECO:0000313" key="4">
    <source>
        <dbReference type="Proteomes" id="UP001320766"/>
    </source>
</evidence>
<dbReference type="CDD" id="cd01292">
    <property type="entry name" value="metallo-dependent_hydrolases"/>
    <property type="match status" value="1"/>
</dbReference>
<evidence type="ECO:0000259" key="2">
    <source>
        <dbReference type="Pfam" id="PF04909"/>
    </source>
</evidence>
<protein>
    <submittedName>
        <fullName evidence="3">TIM-barrel fold metal-dependent hydrolase</fullName>
    </submittedName>
</protein>
<keyword evidence="4" id="KW-1185">Reference proteome</keyword>
<dbReference type="InterPro" id="IPR006680">
    <property type="entry name" value="Amidohydro-rel"/>
</dbReference>
<gene>
    <name evidence="3" type="ORF">HD595_008567</name>
</gene>
<organism evidence="3 4">
    <name type="scientific">Nonomuraea roseoviolacea subsp. carminata</name>
    <dbReference type="NCBI Taxonomy" id="160689"/>
    <lineage>
        <taxon>Bacteria</taxon>
        <taxon>Bacillati</taxon>
        <taxon>Actinomycetota</taxon>
        <taxon>Actinomycetes</taxon>
        <taxon>Streptosporangiales</taxon>
        <taxon>Streptosporangiaceae</taxon>
        <taxon>Nonomuraea</taxon>
    </lineage>
</organism>
<comment type="caution">
    <text evidence="3">The sequence shown here is derived from an EMBL/GenBank/DDBJ whole genome shotgun (WGS) entry which is preliminary data.</text>
</comment>
<dbReference type="PANTHER" id="PTHR21240">
    <property type="entry name" value="2-AMINO-3-CARBOXYLMUCONATE-6-SEMIALDEHYDE DECARBOXYLASE"/>
    <property type="match status" value="1"/>
</dbReference>
<feature type="domain" description="Amidohydrolase-related" evidence="2">
    <location>
        <begin position="47"/>
        <end position="285"/>
    </location>
</feature>
<name>A0ABT1KEJ1_9ACTN</name>
<reference evidence="3 4" key="1">
    <citation type="submission" date="2022-06" db="EMBL/GenBank/DDBJ databases">
        <title>Sequencing the genomes of 1000 actinobacteria strains.</title>
        <authorList>
            <person name="Klenk H.-P."/>
        </authorList>
    </citation>
    <scope>NUCLEOTIDE SEQUENCE [LARGE SCALE GENOMIC DNA]</scope>
    <source>
        <strain evidence="3 4">DSM 44170</strain>
    </source>
</reference>
<accession>A0ABT1KEJ1</accession>
<evidence type="ECO:0000313" key="3">
    <source>
        <dbReference type="EMBL" id="MCP2352445.1"/>
    </source>
</evidence>
<dbReference type="Pfam" id="PF04909">
    <property type="entry name" value="Amidohydro_2"/>
    <property type="match status" value="1"/>
</dbReference>
<dbReference type="EMBL" id="JAMZEC010000001">
    <property type="protein sequence ID" value="MCP2352445.1"/>
    <property type="molecule type" value="Genomic_DNA"/>
</dbReference>
<evidence type="ECO:0000256" key="1">
    <source>
        <dbReference type="ARBA" id="ARBA00023239"/>
    </source>
</evidence>
<proteinExistence type="predicted"/>
<sequence>MDPTALSTVIDFRVRVPSAARPPLSAGGDVYTQYEAVLDIGGGWHKGMDALLAEMDEAGVGHAVLHAEYEHGDYADALNEEVAEQVRLRPERFSGFGTVTLEPLTIMRAVRQVERAAALGLRGINVQPSFFGHAIDDRQLYPVYAKATELGLAVAIHTGVNYSRVHPIEGERPARLDQVACDFPEATLVACHGAWPWVPEMVAVARRHPNVLVDFGGLAPKYLGVPGSGWETMLRFMDRVLRGQVLFATDWPVFPHLRALREWHGLGLREETLDALLHGNAARLLAAGHDVQEEVAV</sequence>
<keyword evidence="1" id="KW-0456">Lyase</keyword>
<dbReference type="SUPFAM" id="SSF51556">
    <property type="entry name" value="Metallo-dependent hydrolases"/>
    <property type="match status" value="1"/>
</dbReference>
<dbReference type="Proteomes" id="UP001320766">
    <property type="component" value="Unassembled WGS sequence"/>
</dbReference>
<dbReference type="InterPro" id="IPR032465">
    <property type="entry name" value="ACMSD"/>
</dbReference>
<keyword evidence="3" id="KW-0378">Hydrolase</keyword>
<dbReference type="RefSeq" id="WP_253779854.1">
    <property type="nucleotide sequence ID" value="NZ_BAAAVE010000027.1"/>
</dbReference>
<dbReference type="PANTHER" id="PTHR21240:SF19">
    <property type="entry name" value="CATALYTIC_ HYDROLASE"/>
    <property type="match status" value="1"/>
</dbReference>
<dbReference type="GO" id="GO:0016787">
    <property type="term" value="F:hydrolase activity"/>
    <property type="evidence" value="ECO:0007669"/>
    <property type="project" value="UniProtKB-KW"/>
</dbReference>